<sequence length="298" mass="31240">MAEVTALVLAGGGSLGAVQVGMLQALVQARISIDLVIGASVGAINGAYFASRPDSHGVSELASIWCGLSRRDIFPFSVLGAGVALLRGQGHLLASQGLQHMIGRFLPAARIEDSRLPLHIMTTDMLNGAEVLLSRGNLLKALLASAAIPLVYPPVEIDGRLLIDGGVASNTPIASAVALGATRILVLPTGFGCACTAPPRSLVARGLHTLNLMSMRQLVRDIALHQSLARIHVAAPLCPLGVSVFDFSQTASLITRARQQTQIWLELGGLQQTAIPEALLAHSHPDMPTEESANERTD</sequence>
<name>V4PN87_STUCH</name>
<evidence type="ECO:0000256" key="3">
    <source>
        <dbReference type="ARBA" id="ARBA00023098"/>
    </source>
</evidence>
<evidence type="ECO:0000256" key="4">
    <source>
        <dbReference type="PROSITE-ProRule" id="PRU01161"/>
    </source>
</evidence>
<dbReference type="SUPFAM" id="SSF52151">
    <property type="entry name" value="FabD/lysophospholipase-like"/>
    <property type="match status" value="1"/>
</dbReference>
<feature type="domain" description="PNPLA" evidence="5">
    <location>
        <begin position="7"/>
        <end position="177"/>
    </location>
</feature>
<evidence type="ECO:0000313" key="6">
    <source>
        <dbReference type="EMBL" id="ESQ97575.1"/>
    </source>
</evidence>
<dbReference type="GO" id="GO:0016787">
    <property type="term" value="F:hydrolase activity"/>
    <property type="evidence" value="ECO:0007669"/>
    <property type="project" value="UniProtKB-UniRule"/>
</dbReference>
<dbReference type="InterPro" id="IPR016035">
    <property type="entry name" value="Acyl_Trfase/lysoPLipase"/>
</dbReference>
<keyword evidence="2 4" id="KW-0442">Lipid degradation</keyword>
<dbReference type="InterPro" id="IPR002641">
    <property type="entry name" value="PNPLA_dom"/>
</dbReference>
<dbReference type="CDD" id="cd07209">
    <property type="entry name" value="Pat_hypo_Ecoli_Z1214_like"/>
    <property type="match status" value="1"/>
</dbReference>
<evidence type="ECO:0000259" key="5">
    <source>
        <dbReference type="PROSITE" id="PS51635"/>
    </source>
</evidence>
<proteinExistence type="predicted"/>
<accession>V4PN87</accession>
<dbReference type="AlphaFoldDB" id="V4PN87"/>
<dbReference type="PROSITE" id="PS51635">
    <property type="entry name" value="PNPLA"/>
    <property type="match status" value="1"/>
</dbReference>
<feature type="short sequence motif" description="DGA/G" evidence="4">
    <location>
        <begin position="164"/>
        <end position="166"/>
    </location>
</feature>
<keyword evidence="3 4" id="KW-0443">Lipid metabolism</keyword>
<protein>
    <recommendedName>
        <fullName evidence="5">PNPLA domain-containing protein</fullName>
    </recommendedName>
</protein>
<evidence type="ECO:0000256" key="1">
    <source>
        <dbReference type="ARBA" id="ARBA00022801"/>
    </source>
</evidence>
<reference evidence="6 7" key="1">
    <citation type="submission" date="2013-07" db="EMBL/GenBank/DDBJ databases">
        <authorList>
            <person name="Schaap P.J."/>
            <person name="Mehboob F."/>
            <person name="Oosterkamp M.J."/>
            <person name="de Vos W.M."/>
            <person name="Stams A.J.M."/>
            <person name="Koehorst J.J."/>
        </authorList>
    </citation>
    <scope>NUCLEOTIDE SEQUENCE [LARGE SCALE GENOMIC DNA]</scope>
    <source>
        <strain evidence="6 7">AW-1</strain>
    </source>
</reference>
<dbReference type="PANTHER" id="PTHR14226:SF57">
    <property type="entry name" value="BLR7027 PROTEIN"/>
    <property type="match status" value="1"/>
</dbReference>
<evidence type="ECO:0000313" key="7">
    <source>
        <dbReference type="Proteomes" id="UP000017822"/>
    </source>
</evidence>
<dbReference type="EMBL" id="AOFQ01000061">
    <property type="protein sequence ID" value="ESQ97575.1"/>
    <property type="molecule type" value="Genomic_DNA"/>
</dbReference>
<dbReference type="PATRIC" id="fig|1263865.4.peg.3896"/>
<comment type="caution">
    <text evidence="6">The sequence shown here is derived from an EMBL/GenBank/DDBJ whole genome shotgun (WGS) entry which is preliminary data.</text>
</comment>
<keyword evidence="1 4" id="KW-0378">Hydrolase</keyword>
<dbReference type="Proteomes" id="UP000017822">
    <property type="component" value="Unassembled WGS sequence"/>
</dbReference>
<gene>
    <name evidence="6" type="ORF">F753_20230</name>
</gene>
<dbReference type="GO" id="GO:0016042">
    <property type="term" value="P:lipid catabolic process"/>
    <property type="evidence" value="ECO:0007669"/>
    <property type="project" value="UniProtKB-UniRule"/>
</dbReference>
<feature type="short sequence motif" description="GXGXXG" evidence="4">
    <location>
        <begin position="11"/>
        <end position="16"/>
    </location>
</feature>
<dbReference type="InterPro" id="IPR050301">
    <property type="entry name" value="NTE"/>
</dbReference>
<dbReference type="Gene3D" id="3.40.1090.10">
    <property type="entry name" value="Cytosolic phospholipase A2 catalytic domain"/>
    <property type="match status" value="2"/>
</dbReference>
<evidence type="ECO:0000256" key="2">
    <source>
        <dbReference type="ARBA" id="ARBA00022963"/>
    </source>
</evidence>
<dbReference type="Pfam" id="PF01734">
    <property type="entry name" value="Patatin"/>
    <property type="match status" value="1"/>
</dbReference>
<dbReference type="PANTHER" id="PTHR14226">
    <property type="entry name" value="NEUROPATHY TARGET ESTERASE/SWISS CHEESE D.MELANOGASTER"/>
    <property type="match status" value="1"/>
</dbReference>
<feature type="short sequence motif" description="GXSXG" evidence="4">
    <location>
        <begin position="38"/>
        <end position="42"/>
    </location>
</feature>
<organism evidence="6 7">
    <name type="scientific">Stutzerimonas chloritidismutans AW-1</name>
    <dbReference type="NCBI Taxonomy" id="1263865"/>
    <lineage>
        <taxon>Bacteria</taxon>
        <taxon>Pseudomonadati</taxon>
        <taxon>Pseudomonadota</taxon>
        <taxon>Gammaproteobacteria</taxon>
        <taxon>Pseudomonadales</taxon>
        <taxon>Pseudomonadaceae</taxon>
        <taxon>Stutzerimonas</taxon>
    </lineage>
</organism>
<dbReference type="RefSeq" id="WP_023446647.1">
    <property type="nucleotide sequence ID" value="NZ_AOFQ01000061.1"/>
</dbReference>
<feature type="active site" description="Nucleophile" evidence="4">
    <location>
        <position position="40"/>
    </location>
</feature>
<feature type="active site" description="Proton acceptor" evidence="4">
    <location>
        <position position="164"/>
    </location>
</feature>